<dbReference type="GO" id="GO:0003677">
    <property type="term" value="F:DNA binding"/>
    <property type="evidence" value="ECO:0007669"/>
    <property type="project" value="UniProtKB-KW"/>
</dbReference>
<dbReference type="SUPFAM" id="SSF53850">
    <property type="entry name" value="Periplasmic binding protein-like II"/>
    <property type="match status" value="1"/>
</dbReference>
<keyword evidence="4" id="KW-0804">Transcription</keyword>
<evidence type="ECO:0000256" key="4">
    <source>
        <dbReference type="ARBA" id="ARBA00023163"/>
    </source>
</evidence>
<keyword evidence="3" id="KW-0238">DNA-binding</keyword>
<dbReference type="InterPro" id="IPR037410">
    <property type="entry name" value="BudR_PBP2"/>
</dbReference>
<dbReference type="RefSeq" id="WP_289842544.1">
    <property type="nucleotide sequence ID" value="NZ_CATKSH010000005.1"/>
</dbReference>
<evidence type="ECO:0000313" key="7">
    <source>
        <dbReference type="Proteomes" id="UP001176960"/>
    </source>
</evidence>
<reference evidence="6" key="1">
    <citation type="submission" date="2023-03" db="EMBL/GenBank/DDBJ databases">
        <authorList>
            <person name="Cleenwerck I."/>
        </authorList>
    </citation>
    <scope>NUCLEOTIDE SEQUENCE</scope>
    <source>
        <strain evidence="6">LMG 32879</strain>
    </source>
</reference>
<proteinExistence type="inferred from homology"/>
<dbReference type="Pfam" id="PF00126">
    <property type="entry name" value="HTH_1"/>
    <property type="match status" value="1"/>
</dbReference>
<dbReference type="GO" id="GO:0003700">
    <property type="term" value="F:DNA-binding transcription factor activity"/>
    <property type="evidence" value="ECO:0007669"/>
    <property type="project" value="InterPro"/>
</dbReference>
<dbReference type="Gene3D" id="1.10.10.10">
    <property type="entry name" value="Winged helix-like DNA-binding domain superfamily/Winged helix DNA-binding domain"/>
    <property type="match status" value="1"/>
</dbReference>
<dbReference type="PROSITE" id="PS50931">
    <property type="entry name" value="HTH_LYSR"/>
    <property type="match status" value="1"/>
</dbReference>
<dbReference type="EMBL" id="CATKSH010000005">
    <property type="protein sequence ID" value="CAI9120303.1"/>
    <property type="molecule type" value="Genomic_DNA"/>
</dbReference>
<gene>
    <name evidence="6" type="ORF">LMG32879_001135</name>
</gene>
<protein>
    <submittedName>
        <fullName evidence="6">LysR substrate-binding domain-containing protein</fullName>
    </submittedName>
</protein>
<dbReference type="PRINTS" id="PR00039">
    <property type="entry name" value="HTHLYSR"/>
</dbReference>
<name>A0AA35UFN7_9PROT</name>
<evidence type="ECO:0000256" key="3">
    <source>
        <dbReference type="ARBA" id="ARBA00023125"/>
    </source>
</evidence>
<dbReference type="PANTHER" id="PTHR30346">
    <property type="entry name" value="TRANSCRIPTIONAL DUAL REGULATOR HCAR-RELATED"/>
    <property type="match status" value="1"/>
</dbReference>
<evidence type="ECO:0000256" key="2">
    <source>
        <dbReference type="ARBA" id="ARBA00023015"/>
    </source>
</evidence>
<dbReference type="Gene3D" id="3.40.190.10">
    <property type="entry name" value="Periplasmic binding protein-like II"/>
    <property type="match status" value="2"/>
</dbReference>
<dbReference type="InterPro" id="IPR000847">
    <property type="entry name" value="LysR_HTH_N"/>
</dbReference>
<dbReference type="FunFam" id="1.10.10.10:FF:000001">
    <property type="entry name" value="LysR family transcriptional regulator"/>
    <property type="match status" value="1"/>
</dbReference>
<evidence type="ECO:0000256" key="1">
    <source>
        <dbReference type="ARBA" id="ARBA00009437"/>
    </source>
</evidence>
<dbReference type="GO" id="GO:0032993">
    <property type="term" value="C:protein-DNA complex"/>
    <property type="evidence" value="ECO:0007669"/>
    <property type="project" value="TreeGrafter"/>
</dbReference>
<comment type="similarity">
    <text evidence="1">Belongs to the LysR transcriptional regulatory family.</text>
</comment>
<dbReference type="InterPro" id="IPR036390">
    <property type="entry name" value="WH_DNA-bd_sf"/>
</dbReference>
<organism evidence="6 7">
    <name type="scientific">Brytella acorum</name>
    <dbReference type="NCBI Taxonomy" id="2959299"/>
    <lineage>
        <taxon>Bacteria</taxon>
        <taxon>Pseudomonadati</taxon>
        <taxon>Pseudomonadota</taxon>
        <taxon>Alphaproteobacteria</taxon>
        <taxon>Acetobacterales</taxon>
        <taxon>Acetobacteraceae</taxon>
        <taxon>Brytella</taxon>
    </lineage>
</organism>
<dbReference type="Pfam" id="PF03466">
    <property type="entry name" value="LysR_substrate"/>
    <property type="match status" value="1"/>
</dbReference>
<dbReference type="InterPro" id="IPR036388">
    <property type="entry name" value="WH-like_DNA-bd_sf"/>
</dbReference>
<accession>A0AA35UFN7</accession>
<keyword evidence="2" id="KW-0805">Transcription regulation</keyword>
<evidence type="ECO:0000313" key="6">
    <source>
        <dbReference type="EMBL" id="CAI9120303.1"/>
    </source>
</evidence>
<dbReference type="CDD" id="cd08451">
    <property type="entry name" value="PBP2_BudR"/>
    <property type="match status" value="1"/>
</dbReference>
<dbReference type="Proteomes" id="UP001176960">
    <property type="component" value="Unassembled WGS sequence"/>
</dbReference>
<dbReference type="PANTHER" id="PTHR30346:SF30">
    <property type="entry name" value="SMALL NEUTRAL PROTEASE REGULATORY PROTEIN"/>
    <property type="match status" value="1"/>
</dbReference>
<evidence type="ECO:0000259" key="5">
    <source>
        <dbReference type="PROSITE" id="PS50931"/>
    </source>
</evidence>
<dbReference type="InterPro" id="IPR005119">
    <property type="entry name" value="LysR_subst-bd"/>
</dbReference>
<comment type="caution">
    <text evidence="6">The sequence shown here is derived from an EMBL/GenBank/DDBJ whole genome shotgun (WGS) entry which is preliminary data.</text>
</comment>
<keyword evidence="7" id="KW-1185">Reference proteome</keyword>
<dbReference type="SUPFAM" id="SSF46785">
    <property type="entry name" value="Winged helix' DNA-binding domain"/>
    <property type="match status" value="1"/>
</dbReference>
<feature type="domain" description="HTH lysR-type" evidence="5">
    <location>
        <begin position="1"/>
        <end position="58"/>
    </location>
</feature>
<dbReference type="AlphaFoldDB" id="A0AA35UFN7"/>
<sequence length="305" mass="33511">MDLRHLRYVVAVAECGTFTRAAEHLHIEQPPLSQQIKQLEQELGLKLFERSRRGATPTDAGRLLIEKARSLLALEQEFRSLARGLASGEQGRVRVGMAGGVTLLPLIPMAIRAFRDRWPDVVVTLEESNTPALCEALREGRVDIAIVRPPVHDPDIVVRALMDEPTMIALPRGHAKCQQRGLHLADIQDEPFIIFERHLGPGFYDTIISACLQAGFTPRLGQSAPQVAATIPMVAAGMGVSVVPAYLDQIHAEGATFHPILGPSPRATIAIATRMPHRDGPVANFEAILRQSCNDSERSYRPEKL</sequence>